<evidence type="ECO:0000256" key="1">
    <source>
        <dbReference type="SAM" id="MobiDB-lite"/>
    </source>
</evidence>
<organism evidence="3 4">
    <name type="scientific">Triparma verrucosa</name>
    <dbReference type="NCBI Taxonomy" id="1606542"/>
    <lineage>
        <taxon>Eukaryota</taxon>
        <taxon>Sar</taxon>
        <taxon>Stramenopiles</taxon>
        <taxon>Ochrophyta</taxon>
        <taxon>Bolidophyceae</taxon>
        <taxon>Parmales</taxon>
        <taxon>Triparmaceae</taxon>
        <taxon>Triparma</taxon>
    </lineage>
</organism>
<keyword evidence="2" id="KW-0812">Transmembrane</keyword>
<evidence type="ECO:0000313" key="3">
    <source>
        <dbReference type="EMBL" id="GMH92694.1"/>
    </source>
</evidence>
<keyword evidence="2" id="KW-0472">Membrane</keyword>
<feature type="region of interest" description="Disordered" evidence="1">
    <location>
        <begin position="81"/>
        <end position="103"/>
    </location>
</feature>
<dbReference type="EMBL" id="BRXX01000131">
    <property type="protein sequence ID" value="GMH92694.1"/>
    <property type="molecule type" value="Genomic_DNA"/>
</dbReference>
<dbReference type="Proteomes" id="UP001165160">
    <property type="component" value="Unassembled WGS sequence"/>
</dbReference>
<feature type="transmembrane region" description="Helical" evidence="2">
    <location>
        <begin position="46"/>
        <end position="69"/>
    </location>
</feature>
<comment type="caution">
    <text evidence="3">The sequence shown here is derived from an EMBL/GenBank/DDBJ whole genome shotgun (WGS) entry which is preliminary data.</text>
</comment>
<gene>
    <name evidence="3" type="ORF">TrVE_jg10888</name>
</gene>
<keyword evidence="2" id="KW-1133">Transmembrane helix</keyword>
<sequence length="165" mass="18047">MPGFEQGHTFIMAGGIAAVVAIGRGLCGGVVIGFVLGLISGLVTKLWYVGVLVGILSCGGSGSYIFFYVMKDIFKDYNPGRRSPNSYEERDQPTLEEEAAKERKETKPQFFVGAKIEAKYNGVGKKYFPGVISHINYDGTLNITYDDGDKEKSLHSKHVRLSTNV</sequence>
<feature type="transmembrane region" description="Helical" evidence="2">
    <location>
        <begin position="12"/>
        <end position="40"/>
    </location>
</feature>
<evidence type="ECO:0000256" key="2">
    <source>
        <dbReference type="SAM" id="Phobius"/>
    </source>
</evidence>
<proteinExistence type="predicted"/>
<feature type="compositionally biased region" description="Basic and acidic residues" evidence="1">
    <location>
        <begin position="87"/>
        <end position="103"/>
    </location>
</feature>
<evidence type="ECO:0000313" key="4">
    <source>
        <dbReference type="Proteomes" id="UP001165160"/>
    </source>
</evidence>
<reference evidence="4" key="1">
    <citation type="journal article" date="2023" name="Commun. Biol.">
        <title>Genome analysis of Parmales, the sister group of diatoms, reveals the evolutionary specialization of diatoms from phago-mixotrophs to photoautotrophs.</title>
        <authorList>
            <person name="Ban H."/>
            <person name="Sato S."/>
            <person name="Yoshikawa S."/>
            <person name="Yamada K."/>
            <person name="Nakamura Y."/>
            <person name="Ichinomiya M."/>
            <person name="Sato N."/>
            <person name="Blanc-Mathieu R."/>
            <person name="Endo H."/>
            <person name="Kuwata A."/>
            <person name="Ogata H."/>
        </authorList>
    </citation>
    <scope>NUCLEOTIDE SEQUENCE [LARGE SCALE GENOMIC DNA]</scope>
    <source>
        <strain evidence="4">NIES 3699</strain>
    </source>
</reference>
<dbReference type="CDD" id="cd04508">
    <property type="entry name" value="Tudor_SF"/>
    <property type="match status" value="1"/>
</dbReference>
<keyword evidence="4" id="KW-1185">Reference proteome</keyword>
<dbReference type="AlphaFoldDB" id="A0A9W7BSE3"/>
<protein>
    <submittedName>
        <fullName evidence="3">Uncharacterized protein</fullName>
    </submittedName>
</protein>
<dbReference type="Gene3D" id="2.30.30.140">
    <property type="match status" value="1"/>
</dbReference>
<accession>A0A9W7BSE3</accession>
<name>A0A9W7BSE3_9STRA</name>